<organism evidence="1 2">
    <name type="scientific">Candidatus Endonucleibacter bathymodioli</name>
    <dbReference type="NCBI Taxonomy" id="539814"/>
    <lineage>
        <taxon>Bacteria</taxon>
        <taxon>Pseudomonadati</taxon>
        <taxon>Pseudomonadota</taxon>
        <taxon>Gammaproteobacteria</taxon>
        <taxon>Oceanospirillales</taxon>
        <taxon>Endozoicomonadaceae</taxon>
        <taxon>Candidatus Endonucleibacter</taxon>
    </lineage>
</organism>
<dbReference type="Proteomes" id="UP001178148">
    <property type="component" value="Unassembled WGS sequence"/>
</dbReference>
<keyword evidence="2" id="KW-1185">Reference proteome</keyword>
<name>A0AA90NKG6_9GAMM</name>
<proteinExistence type="predicted"/>
<gene>
    <name evidence="1" type="ORF">QS748_03645</name>
</gene>
<dbReference type="AlphaFoldDB" id="A0AA90NKG6"/>
<reference evidence="1 2" key="1">
    <citation type="journal article" date="2023" name="bioRxiv">
        <title>An intranuclear bacterial parasite of deep-sea mussels expresses apoptosis inhibitors acquired from its host.</title>
        <authorList>
            <person name="Gonzalez Porras M.A."/>
            <person name="Assie A."/>
            <person name="Tietjen M."/>
            <person name="Violette M."/>
            <person name="Kleiner M."/>
            <person name="Gruber-Vodicka H."/>
            <person name="Dubilier N."/>
            <person name="Leisch N."/>
        </authorList>
    </citation>
    <scope>NUCLEOTIDE SEQUENCE [LARGE SCALE GENOMIC DNA]</scope>
    <source>
        <strain evidence="1">IAP13</strain>
    </source>
</reference>
<accession>A0AA90NKG6</accession>
<protein>
    <submittedName>
        <fullName evidence="1">Uncharacterized protein</fullName>
    </submittedName>
</protein>
<sequence>MIVPNNPAFEHGEEYCCTLMIDKEIPVDLSMNQRINAILIDLQDITHYSMCCLSEEDADNFLCVLKSEQKHYKYALVVIFSLTENNNGLILKMEQIELNNTVYDNNLILNGPSSGLYILKSLLASCKHMRFASKNSPQIYNKYCDEIPQLDILSDYFESDGVKSDDALCPDISNQLFTLFEDIKPDPENSSHVNNTDDYELPNISVDTLLDFFDDDQDSKTTKQPVSI</sequence>
<dbReference type="EMBL" id="JASXSV010000004">
    <property type="protein sequence ID" value="MDP0588323.1"/>
    <property type="molecule type" value="Genomic_DNA"/>
</dbReference>
<evidence type="ECO:0000313" key="2">
    <source>
        <dbReference type="Proteomes" id="UP001178148"/>
    </source>
</evidence>
<comment type="caution">
    <text evidence="1">The sequence shown here is derived from an EMBL/GenBank/DDBJ whole genome shotgun (WGS) entry which is preliminary data.</text>
</comment>
<evidence type="ECO:0000313" key="1">
    <source>
        <dbReference type="EMBL" id="MDP0588323.1"/>
    </source>
</evidence>